<protein>
    <submittedName>
        <fullName evidence="8">RagB/SusD family nutrient uptake outer membrane protein</fullName>
    </submittedName>
</protein>
<dbReference type="InterPro" id="IPR012944">
    <property type="entry name" value="SusD_RagB_dom"/>
</dbReference>
<dbReference type="Gene3D" id="1.25.40.390">
    <property type="match status" value="1"/>
</dbReference>
<evidence type="ECO:0000259" key="6">
    <source>
        <dbReference type="Pfam" id="PF07980"/>
    </source>
</evidence>
<organism evidence="8 9">
    <name type="scientific">Bacteroides faecium</name>
    <dbReference type="NCBI Taxonomy" id="2715212"/>
    <lineage>
        <taxon>Bacteria</taxon>
        <taxon>Pseudomonadati</taxon>
        <taxon>Bacteroidota</taxon>
        <taxon>Bacteroidia</taxon>
        <taxon>Bacteroidales</taxon>
        <taxon>Bacteroidaceae</taxon>
        <taxon>Bacteroides</taxon>
    </lineage>
</organism>
<evidence type="ECO:0000256" key="5">
    <source>
        <dbReference type="ARBA" id="ARBA00023237"/>
    </source>
</evidence>
<feature type="domain" description="RagB/SusD" evidence="6">
    <location>
        <begin position="312"/>
        <end position="633"/>
    </location>
</feature>
<comment type="subcellular location">
    <subcellularLocation>
        <location evidence="1">Cell outer membrane</location>
    </subcellularLocation>
</comment>
<dbReference type="InterPro" id="IPR033985">
    <property type="entry name" value="SusD-like_N"/>
</dbReference>
<keyword evidence="9" id="KW-1185">Reference proteome</keyword>
<gene>
    <name evidence="8" type="ORF">BacF7301_23295</name>
</gene>
<dbReference type="SUPFAM" id="SSF48452">
    <property type="entry name" value="TPR-like"/>
    <property type="match status" value="1"/>
</dbReference>
<evidence type="ECO:0000256" key="4">
    <source>
        <dbReference type="ARBA" id="ARBA00023136"/>
    </source>
</evidence>
<dbReference type="KEGG" id="bfc:BacF7301_23295"/>
<name>A0A6H0KTZ5_9BACE</name>
<comment type="similarity">
    <text evidence="2">Belongs to the SusD family.</text>
</comment>
<proteinExistence type="inferred from homology"/>
<dbReference type="InterPro" id="IPR011990">
    <property type="entry name" value="TPR-like_helical_dom_sf"/>
</dbReference>
<sequence length="633" mass="70342">MKRITNKFLAGTLIAGFALLTSCSDILDEQPRSEITPQLMQTNQGVELALTSVYSHLRFLYGPVNPWYNFQYGTDETTYGGLVGSGDDERRMDDYNIVATTGRPGCFWNSNTFAYINTCNGIISIGEANGVDSRLLAEARVMRAHDQFLLVQFYGGIPLDLGSGKNAYNTLPNRKSVRNTVEETYTSIIEDLEKATADLNGTKRDDRFKGVVTEAYASYLLSKVYLTYGWWLKNNNKSGSDGYFQKAYDTAMGVISKSGVNGAAGANGFGLLQDYYQVNLAQNDRNIEVLLYADRSDDAGFDFSEGESWGTEAEKSNIAFYAMRCWFDTSFNGGGAPCGRSALQNYGRPWRRCAPTYEVIANTFADKTNDSRYDGTFQKEWLANQNASTSNGALNTPFALGDVVYYMPGYEIPGASAPTKLASGNFPVQTIAGQNYAVFTPEYMTREHFPSLWKLGPYSPNNASGYANSSSLRPFNVAKLSEVYLIAAEAAVMGATGTKTARELINVLRERAAYRSANTEAQNETAKTNILAATPANIDIDYILDERSRELYGEQLRWADLVRTKKLSRAKTYSIRDYNADAIQPRNTITRPGLANIENEPDSKFYLRPIPQTFIDTLDMTEEEKKAYQNPGY</sequence>
<dbReference type="AlphaFoldDB" id="A0A6H0KTZ5"/>
<dbReference type="Proteomes" id="UP000501780">
    <property type="component" value="Chromosome"/>
</dbReference>
<dbReference type="EMBL" id="CP050831">
    <property type="protein sequence ID" value="QIU96900.1"/>
    <property type="molecule type" value="Genomic_DNA"/>
</dbReference>
<dbReference type="PROSITE" id="PS51257">
    <property type="entry name" value="PROKAR_LIPOPROTEIN"/>
    <property type="match status" value="1"/>
</dbReference>
<dbReference type="GO" id="GO:0009279">
    <property type="term" value="C:cell outer membrane"/>
    <property type="evidence" value="ECO:0007669"/>
    <property type="project" value="UniProtKB-SubCell"/>
</dbReference>
<evidence type="ECO:0000259" key="7">
    <source>
        <dbReference type="Pfam" id="PF14322"/>
    </source>
</evidence>
<evidence type="ECO:0000313" key="8">
    <source>
        <dbReference type="EMBL" id="QIU96900.1"/>
    </source>
</evidence>
<keyword evidence="5" id="KW-0998">Cell outer membrane</keyword>
<dbReference type="Pfam" id="PF07980">
    <property type="entry name" value="SusD_RagB"/>
    <property type="match status" value="1"/>
</dbReference>
<keyword evidence="3" id="KW-0732">Signal</keyword>
<reference evidence="8 9" key="1">
    <citation type="submission" date="2020-03" db="EMBL/GenBank/DDBJ databases">
        <title>Genomic analysis of Bacteroides faecium CBA7301.</title>
        <authorList>
            <person name="Kim J."/>
            <person name="Roh S.W."/>
        </authorList>
    </citation>
    <scope>NUCLEOTIDE SEQUENCE [LARGE SCALE GENOMIC DNA]</scope>
    <source>
        <strain evidence="8 9">CBA7301</strain>
    </source>
</reference>
<dbReference type="RefSeq" id="WP_167966607.1">
    <property type="nucleotide sequence ID" value="NZ_CP050831.1"/>
</dbReference>
<feature type="domain" description="SusD-like N-terminal" evidence="7">
    <location>
        <begin position="27"/>
        <end position="226"/>
    </location>
</feature>
<accession>A0A6H0KTZ5</accession>
<keyword evidence="4" id="KW-0472">Membrane</keyword>
<evidence type="ECO:0000256" key="2">
    <source>
        <dbReference type="ARBA" id="ARBA00006275"/>
    </source>
</evidence>
<evidence type="ECO:0000256" key="3">
    <source>
        <dbReference type="ARBA" id="ARBA00022729"/>
    </source>
</evidence>
<evidence type="ECO:0000256" key="1">
    <source>
        <dbReference type="ARBA" id="ARBA00004442"/>
    </source>
</evidence>
<evidence type="ECO:0000313" key="9">
    <source>
        <dbReference type="Proteomes" id="UP000501780"/>
    </source>
</evidence>
<dbReference type="Pfam" id="PF14322">
    <property type="entry name" value="SusD-like_3"/>
    <property type="match status" value="1"/>
</dbReference>